<evidence type="ECO:0000313" key="2">
    <source>
        <dbReference type="Proteomes" id="UP001162483"/>
    </source>
</evidence>
<keyword evidence="2" id="KW-1185">Reference proteome</keyword>
<sequence length="44" mass="4762">MILCLEQILLWGSETCSNLLKLERSDSDAALYRGGLTTHGAPGQ</sequence>
<evidence type="ECO:0000313" key="1">
    <source>
        <dbReference type="EMBL" id="CAI9583932.1"/>
    </source>
</evidence>
<protein>
    <submittedName>
        <fullName evidence="1">Uncharacterized protein</fullName>
    </submittedName>
</protein>
<name>A0ABN9EGV1_9NEOB</name>
<reference evidence="1" key="1">
    <citation type="submission" date="2023-05" db="EMBL/GenBank/DDBJ databases">
        <authorList>
            <person name="Stuckert A."/>
        </authorList>
    </citation>
    <scope>NUCLEOTIDE SEQUENCE</scope>
</reference>
<proteinExistence type="predicted"/>
<comment type="caution">
    <text evidence="1">The sequence shown here is derived from an EMBL/GenBank/DDBJ whole genome shotgun (WGS) entry which is preliminary data.</text>
</comment>
<accession>A0ABN9EGV1</accession>
<organism evidence="1 2">
    <name type="scientific">Staurois parvus</name>
    <dbReference type="NCBI Taxonomy" id="386267"/>
    <lineage>
        <taxon>Eukaryota</taxon>
        <taxon>Metazoa</taxon>
        <taxon>Chordata</taxon>
        <taxon>Craniata</taxon>
        <taxon>Vertebrata</taxon>
        <taxon>Euteleostomi</taxon>
        <taxon>Amphibia</taxon>
        <taxon>Batrachia</taxon>
        <taxon>Anura</taxon>
        <taxon>Neobatrachia</taxon>
        <taxon>Ranoidea</taxon>
        <taxon>Ranidae</taxon>
        <taxon>Staurois</taxon>
    </lineage>
</organism>
<gene>
    <name evidence="1" type="ORF">SPARVUS_LOCUS9899091</name>
</gene>
<dbReference type="EMBL" id="CATNWA010015500">
    <property type="protein sequence ID" value="CAI9583932.1"/>
    <property type="molecule type" value="Genomic_DNA"/>
</dbReference>
<dbReference type="Proteomes" id="UP001162483">
    <property type="component" value="Unassembled WGS sequence"/>
</dbReference>